<dbReference type="InterPro" id="IPR044750">
    <property type="entry name" value="C2_SRC2/BAP"/>
</dbReference>
<dbReference type="PANTHER" id="PTHR32246">
    <property type="entry name" value="INGRESSION PROTEIN FIC1"/>
    <property type="match status" value="1"/>
</dbReference>
<dbReference type="CDD" id="cd04051">
    <property type="entry name" value="C2_SRC2_like"/>
    <property type="match status" value="1"/>
</dbReference>
<organism evidence="3">
    <name type="scientific">Sesamum radiatum</name>
    <name type="common">Black benniseed</name>
    <dbReference type="NCBI Taxonomy" id="300843"/>
    <lineage>
        <taxon>Eukaryota</taxon>
        <taxon>Viridiplantae</taxon>
        <taxon>Streptophyta</taxon>
        <taxon>Embryophyta</taxon>
        <taxon>Tracheophyta</taxon>
        <taxon>Spermatophyta</taxon>
        <taxon>Magnoliopsida</taxon>
        <taxon>eudicotyledons</taxon>
        <taxon>Gunneridae</taxon>
        <taxon>Pentapetalae</taxon>
        <taxon>asterids</taxon>
        <taxon>lamiids</taxon>
        <taxon>Lamiales</taxon>
        <taxon>Pedaliaceae</taxon>
        <taxon>Sesamum</taxon>
    </lineage>
</organism>
<evidence type="ECO:0000313" key="3">
    <source>
        <dbReference type="EMBL" id="KAL0298590.1"/>
    </source>
</evidence>
<protein>
    <recommendedName>
        <fullName evidence="2">C2 domain-containing protein</fullName>
    </recommendedName>
</protein>
<gene>
    <name evidence="3" type="ORF">Sradi_6518800</name>
</gene>
<sequence>MHPLPLLRGLSSPKAATRITFLPSSPDSCRHIKRNNHGSSNPYRLLEINIISAHDLPPVSKMLRTFAVAYVQPDHKLTTRIDHQGHTNPTWNYKVAFHVDEKFLKQESSAVTIEIYNLAWLRDLPIGTTRLLINNLSPPLKKNPAFRRVALQICRPSGHLQGTLNVGVQLIDNTVPGAEMSPLSSIPGAGMSPFSIRNENTVPGAGMSPFSLRNDNSIPGAGMSPFSIKYENTVPGAGMGPFSIRNENIVPGAGMSPFSINHDNSVPGAGMSPFSIRNDYSVPGAEMSPFSIRNESAIPGAGMSPFSIKNENIVPGAGMSPFSIRNGNSIPGFEMSPPMRNNYMVEKNEVQVKRPVREEDSQDEGSIPGLKITSKNGSICATPESRTTIRPELSELQKALATPSSSLFSNMQPLPSEVAAELKKGFYATEWNDYGSSIFDDWTEAGDKSEDNVQIKPKSPEMEWPAPEEQIPLATEKKVVSTRTRRTNKKAGLMSCFGNAYGFECSFFCGSKNLKNKKKNRNVSKQNVHFMTLPEENMRRFYI</sequence>
<dbReference type="SMART" id="SM00239">
    <property type="entry name" value="C2"/>
    <property type="match status" value="1"/>
</dbReference>
<evidence type="ECO:0000256" key="1">
    <source>
        <dbReference type="SAM" id="MobiDB-lite"/>
    </source>
</evidence>
<evidence type="ECO:0000259" key="2">
    <source>
        <dbReference type="PROSITE" id="PS50004"/>
    </source>
</evidence>
<dbReference type="PANTHER" id="PTHR32246:SF152">
    <property type="entry name" value="C2 DOMAIN-CONTAINING PROTEIN"/>
    <property type="match status" value="1"/>
</dbReference>
<dbReference type="InterPro" id="IPR035892">
    <property type="entry name" value="C2_domain_sf"/>
</dbReference>
<feature type="domain" description="C2" evidence="2">
    <location>
        <begin position="24"/>
        <end position="149"/>
    </location>
</feature>
<dbReference type="Gene3D" id="2.60.40.150">
    <property type="entry name" value="C2 domain"/>
    <property type="match status" value="1"/>
</dbReference>
<dbReference type="AlphaFoldDB" id="A0AAW2JW56"/>
<dbReference type="InterPro" id="IPR000008">
    <property type="entry name" value="C2_dom"/>
</dbReference>
<dbReference type="Pfam" id="PF00168">
    <property type="entry name" value="C2"/>
    <property type="match status" value="1"/>
</dbReference>
<name>A0AAW2JW56_SESRA</name>
<proteinExistence type="predicted"/>
<dbReference type="SUPFAM" id="SSF49562">
    <property type="entry name" value="C2 domain (Calcium/lipid-binding domain, CaLB)"/>
    <property type="match status" value="1"/>
</dbReference>
<reference evidence="3" key="2">
    <citation type="journal article" date="2024" name="Plant">
        <title>Genomic evolution and insights into agronomic trait innovations of Sesamum species.</title>
        <authorList>
            <person name="Miao H."/>
            <person name="Wang L."/>
            <person name="Qu L."/>
            <person name="Liu H."/>
            <person name="Sun Y."/>
            <person name="Le M."/>
            <person name="Wang Q."/>
            <person name="Wei S."/>
            <person name="Zheng Y."/>
            <person name="Lin W."/>
            <person name="Duan Y."/>
            <person name="Cao H."/>
            <person name="Xiong S."/>
            <person name="Wang X."/>
            <person name="Wei L."/>
            <person name="Li C."/>
            <person name="Ma Q."/>
            <person name="Ju M."/>
            <person name="Zhao R."/>
            <person name="Li G."/>
            <person name="Mu C."/>
            <person name="Tian Q."/>
            <person name="Mei H."/>
            <person name="Zhang T."/>
            <person name="Gao T."/>
            <person name="Zhang H."/>
        </authorList>
    </citation>
    <scope>NUCLEOTIDE SEQUENCE</scope>
    <source>
        <strain evidence="3">G02</strain>
    </source>
</reference>
<reference evidence="3" key="1">
    <citation type="submission" date="2020-06" db="EMBL/GenBank/DDBJ databases">
        <authorList>
            <person name="Li T."/>
            <person name="Hu X."/>
            <person name="Zhang T."/>
            <person name="Song X."/>
            <person name="Zhang H."/>
            <person name="Dai N."/>
            <person name="Sheng W."/>
            <person name="Hou X."/>
            <person name="Wei L."/>
        </authorList>
    </citation>
    <scope>NUCLEOTIDE SEQUENCE</scope>
    <source>
        <strain evidence="3">G02</strain>
        <tissue evidence="3">Leaf</tissue>
    </source>
</reference>
<accession>A0AAW2JW56</accession>
<comment type="caution">
    <text evidence="3">The sequence shown here is derived from an EMBL/GenBank/DDBJ whole genome shotgun (WGS) entry which is preliminary data.</text>
</comment>
<feature type="compositionally biased region" description="Polar residues" evidence="1">
    <location>
        <begin position="373"/>
        <end position="382"/>
    </location>
</feature>
<dbReference type="PROSITE" id="PS50004">
    <property type="entry name" value="C2"/>
    <property type="match status" value="1"/>
</dbReference>
<dbReference type="EMBL" id="JACGWJ010000031">
    <property type="protein sequence ID" value="KAL0298590.1"/>
    <property type="molecule type" value="Genomic_DNA"/>
</dbReference>
<dbReference type="GO" id="GO:0006952">
    <property type="term" value="P:defense response"/>
    <property type="evidence" value="ECO:0007669"/>
    <property type="project" value="InterPro"/>
</dbReference>
<feature type="region of interest" description="Disordered" evidence="1">
    <location>
        <begin position="355"/>
        <end position="382"/>
    </location>
</feature>